<reference evidence="3 4" key="1">
    <citation type="journal article" date="2024" name="J Genomics">
        <title>Draft genome sequencing and assembly of Favolaschia claudopus CIRM-BRFM 2984 isolated from oak limbs.</title>
        <authorList>
            <person name="Navarro D."/>
            <person name="Drula E."/>
            <person name="Chaduli D."/>
            <person name="Cazenave R."/>
            <person name="Ahrendt S."/>
            <person name="Wang J."/>
            <person name="Lipzen A."/>
            <person name="Daum C."/>
            <person name="Barry K."/>
            <person name="Grigoriev I.V."/>
            <person name="Favel A."/>
            <person name="Rosso M.N."/>
            <person name="Martin F."/>
        </authorList>
    </citation>
    <scope>NUCLEOTIDE SEQUENCE [LARGE SCALE GENOMIC DNA]</scope>
    <source>
        <strain evidence="3 4">CIRM-BRFM 2984</strain>
    </source>
</reference>
<sequence length="276" mass="29703">MSAKKRAIGNTEDEFQAALATYSKAGNKTVAMRRLWNAAYEMGYSAAREAGVTSRGMDEATQKGFDAGRKEGFEEGRKVGGKEVLTADGSAVAFSAGKMDGLSEGVQLGREDEKERWIHNGHFENGTCHAAGAADTSVMEENPSPPPTTANGANIMSLLTGFDWADDTDSSLPLHAIPPIPQPPRDFSSLRSGSRNAFSTLQRRHSRNNGSRAHASRRREFYCARPRHFTPSTSSTTGTTYLDNRKDWGGVLVWASVGWLAQAAVGGISLGVFGSR</sequence>
<evidence type="ECO:0000313" key="3">
    <source>
        <dbReference type="EMBL" id="KAK7057991.1"/>
    </source>
</evidence>
<evidence type="ECO:0000313" key="4">
    <source>
        <dbReference type="Proteomes" id="UP001362999"/>
    </source>
</evidence>
<feature type="region of interest" description="Disordered" evidence="1">
    <location>
        <begin position="173"/>
        <end position="192"/>
    </location>
</feature>
<dbReference type="Proteomes" id="UP001362999">
    <property type="component" value="Unassembled WGS sequence"/>
</dbReference>
<accession>A0AAW0E4W3</accession>
<evidence type="ECO:0000256" key="2">
    <source>
        <dbReference type="SAM" id="Phobius"/>
    </source>
</evidence>
<feature type="transmembrane region" description="Helical" evidence="2">
    <location>
        <begin position="251"/>
        <end position="273"/>
    </location>
</feature>
<evidence type="ECO:0000256" key="1">
    <source>
        <dbReference type="SAM" id="MobiDB-lite"/>
    </source>
</evidence>
<keyword evidence="2" id="KW-1133">Transmembrane helix</keyword>
<keyword evidence="2" id="KW-0472">Membrane</keyword>
<organism evidence="3 4">
    <name type="scientific">Favolaschia claudopus</name>
    <dbReference type="NCBI Taxonomy" id="2862362"/>
    <lineage>
        <taxon>Eukaryota</taxon>
        <taxon>Fungi</taxon>
        <taxon>Dikarya</taxon>
        <taxon>Basidiomycota</taxon>
        <taxon>Agaricomycotina</taxon>
        <taxon>Agaricomycetes</taxon>
        <taxon>Agaricomycetidae</taxon>
        <taxon>Agaricales</taxon>
        <taxon>Marasmiineae</taxon>
        <taxon>Mycenaceae</taxon>
        <taxon>Favolaschia</taxon>
    </lineage>
</organism>
<protein>
    <submittedName>
        <fullName evidence="3">Uncharacterized protein</fullName>
    </submittedName>
</protein>
<name>A0AAW0E4W3_9AGAR</name>
<dbReference type="AlphaFoldDB" id="A0AAW0E4W3"/>
<dbReference type="EMBL" id="JAWWNJ010000004">
    <property type="protein sequence ID" value="KAK7057991.1"/>
    <property type="molecule type" value="Genomic_DNA"/>
</dbReference>
<keyword evidence="2" id="KW-0812">Transmembrane</keyword>
<proteinExistence type="predicted"/>
<gene>
    <name evidence="3" type="ORF">R3P38DRAFT_1191103</name>
</gene>
<comment type="caution">
    <text evidence="3">The sequence shown here is derived from an EMBL/GenBank/DDBJ whole genome shotgun (WGS) entry which is preliminary data.</text>
</comment>
<keyword evidence="4" id="KW-1185">Reference proteome</keyword>
<feature type="region of interest" description="Disordered" evidence="1">
    <location>
        <begin position="198"/>
        <end position="217"/>
    </location>
</feature>